<dbReference type="EMBL" id="JTDY01002638">
    <property type="protein sequence ID" value="KOB71037.1"/>
    <property type="molecule type" value="Genomic_DNA"/>
</dbReference>
<comment type="caution">
    <text evidence="1">The sequence shown here is derived from an EMBL/GenBank/DDBJ whole genome shotgun (WGS) entry which is preliminary data.</text>
</comment>
<accession>A0A0L7L6G1</accession>
<gene>
    <name evidence="1" type="ORF">OBRU01_12431</name>
</gene>
<name>A0A0L7L6G1_OPEBR</name>
<protein>
    <submittedName>
        <fullName evidence="1">Putative oligopeptidase A</fullName>
    </submittedName>
</protein>
<keyword evidence="2" id="KW-1185">Reference proteome</keyword>
<feature type="non-terminal residue" evidence="1">
    <location>
        <position position="117"/>
    </location>
</feature>
<reference evidence="1 2" key="1">
    <citation type="journal article" date="2015" name="Genome Biol. Evol.">
        <title>The genome of winter moth (Operophtera brumata) provides a genomic perspective on sexual dimorphism and phenology.</title>
        <authorList>
            <person name="Derks M.F."/>
            <person name="Smit S."/>
            <person name="Salis L."/>
            <person name="Schijlen E."/>
            <person name="Bossers A."/>
            <person name="Mateman C."/>
            <person name="Pijl A.S."/>
            <person name="de Ridder D."/>
            <person name="Groenen M.A."/>
            <person name="Visser M.E."/>
            <person name="Megens H.J."/>
        </authorList>
    </citation>
    <scope>NUCLEOTIDE SEQUENCE [LARGE SCALE GENOMIC DNA]</scope>
    <source>
        <strain evidence="1">WM2013NL</strain>
        <tissue evidence="1">Head and thorax</tissue>
    </source>
</reference>
<evidence type="ECO:0000313" key="2">
    <source>
        <dbReference type="Proteomes" id="UP000037510"/>
    </source>
</evidence>
<proteinExistence type="predicted"/>
<organism evidence="1 2">
    <name type="scientific">Operophtera brumata</name>
    <name type="common">Winter moth</name>
    <name type="synonym">Phalaena brumata</name>
    <dbReference type="NCBI Taxonomy" id="104452"/>
    <lineage>
        <taxon>Eukaryota</taxon>
        <taxon>Metazoa</taxon>
        <taxon>Ecdysozoa</taxon>
        <taxon>Arthropoda</taxon>
        <taxon>Hexapoda</taxon>
        <taxon>Insecta</taxon>
        <taxon>Pterygota</taxon>
        <taxon>Neoptera</taxon>
        <taxon>Endopterygota</taxon>
        <taxon>Lepidoptera</taxon>
        <taxon>Glossata</taxon>
        <taxon>Ditrysia</taxon>
        <taxon>Geometroidea</taxon>
        <taxon>Geometridae</taxon>
        <taxon>Larentiinae</taxon>
        <taxon>Operophtera</taxon>
    </lineage>
</organism>
<feature type="non-terminal residue" evidence="1">
    <location>
        <position position="1"/>
    </location>
</feature>
<sequence>MYFDHIGRIKFYNDYLHVLAPVDISYIKPHIDNINSVLGTTRFLCQQLNNIDDAECHNILEPLTSRLNDLIKDYAAISHLIPLRSTRSAWIAGGGSILKQIFGTMDENDALKYDSAV</sequence>
<dbReference type="Proteomes" id="UP000037510">
    <property type="component" value="Unassembled WGS sequence"/>
</dbReference>
<dbReference type="AlphaFoldDB" id="A0A0L7L6G1"/>
<evidence type="ECO:0000313" key="1">
    <source>
        <dbReference type="EMBL" id="KOB71037.1"/>
    </source>
</evidence>